<comment type="caution">
    <text evidence="1">The sequence shown here is derived from an EMBL/GenBank/DDBJ whole genome shotgun (WGS) entry which is preliminary data.</text>
</comment>
<organism evidence="1 2">
    <name type="scientific">Burkholderia pseudomallei</name>
    <name type="common">Pseudomonas pseudomallei</name>
    <dbReference type="NCBI Taxonomy" id="28450"/>
    <lineage>
        <taxon>Bacteria</taxon>
        <taxon>Pseudomonadati</taxon>
        <taxon>Pseudomonadota</taxon>
        <taxon>Betaproteobacteria</taxon>
        <taxon>Burkholderiales</taxon>
        <taxon>Burkholderiaceae</taxon>
        <taxon>Burkholderia</taxon>
        <taxon>pseudomallei group</taxon>
    </lineage>
</organism>
<dbReference type="Proteomes" id="UP000231878">
    <property type="component" value="Unassembled WGS sequence"/>
</dbReference>
<evidence type="ECO:0000313" key="2">
    <source>
        <dbReference type="Proteomes" id="UP000231878"/>
    </source>
</evidence>
<dbReference type="EMBL" id="PHRB01000020">
    <property type="protein sequence ID" value="PJO64536.1"/>
    <property type="molecule type" value="Genomic_DNA"/>
</dbReference>
<sequence>MRRAPCGVREAACPAPADSMRGDAGRRREGDALAACVEPRAAALADSIEPMTTPRRLSASLIRRIDGQCRFIKNKIE</sequence>
<dbReference type="AlphaFoldDB" id="A0AAX0U7V3"/>
<proteinExistence type="predicted"/>
<gene>
    <name evidence="1" type="ORF">CWD88_19925</name>
</gene>
<evidence type="ECO:0000313" key="1">
    <source>
        <dbReference type="EMBL" id="PJO64536.1"/>
    </source>
</evidence>
<protein>
    <submittedName>
        <fullName evidence="1">Uncharacterized protein</fullName>
    </submittedName>
</protein>
<accession>A0AAX0U7V3</accession>
<name>A0AAX0U7V3_BURPE</name>
<reference evidence="1 2" key="1">
    <citation type="submission" date="2017-11" db="EMBL/GenBank/DDBJ databases">
        <title>Molecular characterization of Burkholderia pseudomallei and closely related isolates from Vietnam.</title>
        <authorList>
            <person name="Ustinov D.V."/>
            <person name="Antonov A.S."/>
            <person name="Avdusheva E.F."/>
            <person name="Shpak I.M."/>
            <person name="Zakharova I.B."/>
            <person name="Thi L.A."/>
            <person name="Teteryatnikova N."/>
            <person name="Lopasteyskaya Y.A."/>
            <person name="Kuzyutina J.A."/>
            <person name="Ngo T.N."/>
            <person name="Victorov D.V."/>
        </authorList>
    </citation>
    <scope>NUCLEOTIDE SEQUENCE [LARGE SCALE GENOMIC DNA]</scope>
    <source>
        <strain evidence="1 2">V1512</strain>
    </source>
</reference>